<proteinExistence type="predicted"/>
<protein>
    <submittedName>
        <fullName evidence="1">Uncharacterized protein</fullName>
    </submittedName>
</protein>
<organism evidence="1 2">
    <name type="scientific">Clostridium malenominatum</name>
    <dbReference type="NCBI Taxonomy" id="1539"/>
    <lineage>
        <taxon>Bacteria</taxon>
        <taxon>Bacillati</taxon>
        <taxon>Bacillota</taxon>
        <taxon>Clostridia</taxon>
        <taxon>Eubacteriales</taxon>
        <taxon>Clostridiaceae</taxon>
        <taxon>Clostridium</taxon>
    </lineage>
</organism>
<name>A0ABN1J5E3_9CLOT</name>
<reference evidence="1 2" key="1">
    <citation type="journal article" date="2019" name="Int. J. Syst. Evol. Microbiol.">
        <title>The Global Catalogue of Microorganisms (GCM) 10K type strain sequencing project: providing services to taxonomists for standard genome sequencing and annotation.</title>
        <authorList>
            <consortium name="The Broad Institute Genomics Platform"/>
            <consortium name="The Broad Institute Genome Sequencing Center for Infectious Disease"/>
            <person name="Wu L."/>
            <person name="Ma J."/>
        </authorList>
    </citation>
    <scope>NUCLEOTIDE SEQUENCE [LARGE SCALE GENOMIC DNA]</scope>
    <source>
        <strain evidence="1 2">JCM 1405</strain>
    </source>
</reference>
<keyword evidence="2" id="KW-1185">Reference proteome</keyword>
<comment type="caution">
    <text evidence="1">The sequence shown here is derived from an EMBL/GenBank/DDBJ whole genome shotgun (WGS) entry which is preliminary data.</text>
</comment>
<evidence type="ECO:0000313" key="2">
    <source>
        <dbReference type="Proteomes" id="UP001500339"/>
    </source>
</evidence>
<gene>
    <name evidence="1" type="ORF">GCM10008905_29170</name>
</gene>
<sequence length="51" mass="6002">MEAILWIISLFLLYTVINEAINRSMSTALLKENLRVLIEIRELLKDRKKGE</sequence>
<accession>A0ABN1J5E3</accession>
<dbReference type="EMBL" id="BAAACF010000006">
    <property type="protein sequence ID" value="GAA0729329.1"/>
    <property type="molecule type" value="Genomic_DNA"/>
</dbReference>
<dbReference type="Proteomes" id="UP001500339">
    <property type="component" value="Unassembled WGS sequence"/>
</dbReference>
<evidence type="ECO:0000313" key="1">
    <source>
        <dbReference type="EMBL" id="GAA0729329.1"/>
    </source>
</evidence>
<dbReference type="RefSeq" id="WP_343770843.1">
    <property type="nucleotide sequence ID" value="NZ_BAAACF010000006.1"/>
</dbReference>